<evidence type="ECO:0008006" key="4">
    <source>
        <dbReference type="Google" id="ProtNLM"/>
    </source>
</evidence>
<sequence length="160" mass="17522">MRCRGGSRTKISQRSRLIASLKFTSLLCFLPPQLPALVNTEALFSVSFLQSYQVNPRSSLCVYIHRTVATTNCSLNSTLNNDWNRQLAPLAAAALFSIRHLSACAARLLWPSLSHDLRGRTGNFKSESLDSSPRCCVLSPSLQPASSGSPSSHGRPSYRI</sequence>
<evidence type="ECO:0000313" key="3">
    <source>
        <dbReference type="Proteomes" id="UP001362999"/>
    </source>
</evidence>
<dbReference type="Proteomes" id="UP001362999">
    <property type="component" value="Unassembled WGS sequence"/>
</dbReference>
<proteinExistence type="predicted"/>
<evidence type="ECO:0000313" key="2">
    <source>
        <dbReference type="EMBL" id="KAK7040602.1"/>
    </source>
</evidence>
<reference evidence="2 3" key="1">
    <citation type="journal article" date="2024" name="J Genomics">
        <title>Draft genome sequencing and assembly of Favolaschia claudopus CIRM-BRFM 2984 isolated from oak limbs.</title>
        <authorList>
            <person name="Navarro D."/>
            <person name="Drula E."/>
            <person name="Chaduli D."/>
            <person name="Cazenave R."/>
            <person name="Ahrendt S."/>
            <person name="Wang J."/>
            <person name="Lipzen A."/>
            <person name="Daum C."/>
            <person name="Barry K."/>
            <person name="Grigoriev I.V."/>
            <person name="Favel A."/>
            <person name="Rosso M.N."/>
            <person name="Martin F."/>
        </authorList>
    </citation>
    <scope>NUCLEOTIDE SEQUENCE [LARGE SCALE GENOMIC DNA]</scope>
    <source>
        <strain evidence="2 3">CIRM-BRFM 2984</strain>
    </source>
</reference>
<evidence type="ECO:0000256" key="1">
    <source>
        <dbReference type="SAM" id="MobiDB-lite"/>
    </source>
</evidence>
<accession>A0AAW0CPI6</accession>
<organism evidence="2 3">
    <name type="scientific">Favolaschia claudopus</name>
    <dbReference type="NCBI Taxonomy" id="2862362"/>
    <lineage>
        <taxon>Eukaryota</taxon>
        <taxon>Fungi</taxon>
        <taxon>Dikarya</taxon>
        <taxon>Basidiomycota</taxon>
        <taxon>Agaricomycotina</taxon>
        <taxon>Agaricomycetes</taxon>
        <taxon>Agaricomycetidae</taxon>
        <taxon>Agaricales</taxon>
        <taxon>Marasmiineae</taxon>
        <taxon>Mycenaceae</taxon>
        <taxon>Favolaschia</taxon>
    </lineage>
</organism>
<dbReference type="EMBL" id="JAWWNJ010000015">
    <property type="protein sequence ID" value="KAK7040602.1"/>
    <property type="molecule type" value="Genomic_DNA"/>
</dbReference>
<protein>
    <recommendedName>
        <fullName evidence="4">Secreted protein</fullName>
    </recommendedName>
</protein>
<dbReference type="AlphaFoldDB" id="A0AAW0CPI6"/>
<keyword evidence="3" id="KW-1185">Reference proteome</keyword>
<comment type="caution">
    <text evidence="2">The sequence shown here is derived from an EMBL/GenBank/DDBJ whole genome shotgun (WGS) entry which is preliminary data.</text>
</comment>
<gene>
    <name evidence="2" type="ORF">R3P38DRAFT_429915</name>
</gene>
<name>A0AAW0CPI6_9AGAR</name>
<feature type="region of interest" description="Disordered" evidence="1">
    <location>
        <begin position="140"/>
        <end position="160"/>
    </location>
</feature>